<feature type="chain" id="PRO_5011479238" description="Amidohydrolase 3 domain-containing protein" evidence="1">
    <location>
        <begin position="26"/>
        <end position="583"/>
    </location>
</feature>
<dbReference type="SUPFAM" id="SSF51338">
    <property type="entry name" value="Composite domain of metallo-dependent hydrolases"/>
    <property type="match status" value="1"/>
</dbReference>
<dbReference type="Gene3D" id="3.20.20.140">
    <property type="entry name" value="Metal-dependent hydrolases"/>
    <property type="match status" value="1"/>
</dbReference>
<dbReference type="Pfam" id="PF07969">
    <property type="entry name" value="Amidohydro_3"/>
    <property type="match status" value="1"/>
</dbReference>
<accession>A0A1H3VSY4</accession>
<organism evidence="3 4">
    <name type="scientific">Microbulbifer marinus</name>
    <dbReference type="NCBI Taxonomy" id="658218"/>
    <lineage>
        <taxon>Bacteria</taxon>
        <taxon>Pseudomonadati</taxon>
        <taxon>Pseudomonadota</taxon>
        <taxon>Gammaproteobacteria</taxon>
        <taxon>Cellvibrionales</taxon>
        <taxon>Microbulbiferaceae</taxon>
        <taxon>Microbulbifer</taxon>
    </lineage>
</organism>
<dbReference type="GO" id="GO:0016810">
    <property type="term" value="F:hydrolase activity, acting on carbon-nitrogen (but not peptide) bonds"/>
    <property type="evidence" value="ECO:0007669"/>
    <property type="project" value="InterPro"/>
</dbReference>
<dbReference type="InterPro" id="IPR033932">
    <property type="entry name" value="YtcJ-like"/>
</dbReference>
<feature type="domain" description="Amidohydrolase 3" evidence="2">
    <location>
        <begin position="82"/>
        <end position="576"/>
    </location>
</feature>
<protein>
    <recommendedName>
        <fullName evidence="2">Amidohydrolase 3 domain-containing protein</fullName>
    </recommendedName>
</protein>
<dbReference type="InterPro" id="IPR011059">
    <property type="entry name" value="Metal-dep_hydrolase_composite"/>
</dbReference>
<gene>
    <name evidence="3" type="ORF">SAMN05216562_0233</name>
</gene>
<dbReference type="OrthoDB" id="5734927at2"/>
<proteinExistence type="predicted"/>
<name>A0A1H3VSY4_9GAMM</name>
<keyword evidence="4" id="KW-1185">Reference proteome</keyword>
<evidence type="ECO:0000313" key="4">
    <source>
        <dbReference type="Proteomes" id="UP000198658"/>
    </source>
</evidence>
<dbReference type="PANTHER" id="PTHR22642">
    <property type="entry name" value="IMIDAZOLONEPROPIONASE"/>
    <property type="match status" value="1"/>
</dbReference>
<dbReference type="Gene3D" id="2.30.40.10">
    <property type="entry name" value="Urease, subunit C, domain 1"/>
    <property type="match status" value="1"/>
</dbReference>
<dbReference type="RefSeq" id="WP_091384186.1">
    <property type="nucleotide sequence ID" value="NZ_FNQO01000001.1"/>
</dbReference>
<dbReference type="EMBL" id="FNQO01000001">
    <property type="protein sequence ID" value="SDZ77801.1"/>
    <property type="molecule type" value="Genomic_DNA"/>
</dbReference>
<keyword evidence="1" id="KW-0732">Signal</keyword>
<dbReference type="PANTHER" id="PTHR22642:SF20">
    <property type="entry name" value="AMIDOHYDROLASE 3 DOMAIN-CONTAINING PROTEIN"/>
    <property type="match status" value="1"/>
</dbReference>
<dbReference type="CDD" id="cd01300">
    <property type="entry name" value="YtcJ_like"/>
    <property type="match status" value="1"/>
</dbReference>
<evidence type="ECO:0000259" key="2">
    <source>
        <dbReference type="Pfam" id="PF07969"/>
    </source>
</evidence>
<evidence type="ECO:0000256" key="1">
    <source>
        <dbReference type="SAM" id="SignalP"/>
    </source>
</evidence>
<dbReference type="Proteomes" id="UP000198658">
    <property type="component" value="Unassembled WGS sequence"/>
</dbReference>
<evidence type="ECO:0000313" key="3">
    <source>
        <dbReference type="EMBL" id="SDZ77801.1"/>
    </source>
</evidence>
<dbReference type="InterPro" id="IPR032466">
    <property type="entry name" value="Metal_Hydrolase"/>
</dbReference>
<dbReference type="Gene3D" id="3.10.310.70">
    <property type="match status" value="1"/>
</dbReference>
<dbReference type="AlphaFoldDB" id="A0A1H3VSY4"/>
<feature type="signal peptide" evidence="1">
    <location>
        <begin position="1"/>
        <end position="25"/>
    </location>
</feature>
<dbReference type="SUPFAM" id="SSF51556">
    <property type="entry name" value="Metallo-dependent hydrolases"/>
    <property type="match status" value="1"/>
</dbReference>
<sequence length="583" mass="64409">MKSLISAAMIFTVMMAVLLPMRLSAADPKAGNGNADYVFTNAKVYTVNKEAPWAEAIAIKGNKIVYVGDAEGVKSQVGKGTKVVDLKGKMVLPGFVEGHFHSIVGAMIAKGLDLQTDDKQELFDRIRKYAKENPDLDVIVGYGVRFNVFPDQLPTAAMLDEIESERPIYFFGIDGHTAWVNSKALEMAGINKDTPDTAPGFSYFVRDDDNNPTGWIVEWPAELQVLGSLVDFNVEYVKDGVKEWLPRFSAAGITAVHDYGVLGIPAEEAFQFFTDMAAQGKLPIRIQGSYYWNDPKTDPIPPLKKLMKQFDTELVSVKSLKVNLDGGDDKWNALYTHPYTDKPDLKVEPIIPYDIVNATVERADKERINVTCHCFGDLAVRKFLDAVEMAKKKNPQWDRRPVASHATMVDEADIPRFAELGATYDTTGFWMSLDPLLQTVSTTRLGPERVQAMFPMKKIAEAGGNVSLGSDWPTGAYVSDYRPLLSIRVAVTRQLPGRDDVPPLGGKEARVPLDLALYAQTLGAAYGMALDDKIGSLEVGKLADLVVLDKNLFDINPHDIHKAKVLLTIMNGKVVHDELKLEK</sequence>
<reference evidence="4" key="1">
    <citation type="submission" date="2016-10" db="EMBL/GenBank/DDBJ databases">
        <authorList>
            <person name="Varghese N."/>
            <person name="Submissions S."/>
        </authorList>
    </citation>
    <scope>NUCLEOTIDE SEQUENCE [LARGE SCALE GENOMIC DNA]</scope>
    <source>
        <strain evidence="4">CGMCC 1.10657</strain>
    </source>
</reference>
<dbReference type="InterPro" id="IPR013108">
    <property type="entry name" value="Amidohydro_3"/>
</dbReference>